<evidence type="ECO:0000313" key="2">
    <source>
        <dbReference type="EMBL" id="KAJ2782917.1"/>
    </source>
</evidence>
<dbReference type="AlphaFoldDB" id="A0A9W8HE53"/>
<dbReference type="Pfam" id="PF08219">
    <property type="entry name" value="TOM13"/>
    <property type="match status" value="1"/>
</dbReference>
<organism evidence="2 3">
    <name type="scientific">Coemansia javaensis</name>
    <dbReference type="NCBI Taxonomy" id="2761396"/>
    <lineage>
        <taxon>Eukaryota</taxon>
        <taxon>Fungi</taxon>
        <taxon>Fungi incertae sedis</taxon>
        <taxon>Zoopagomycota</taxon>
        <taxon>Kickxellomycotina</taxon>
        <taxon>Kickxellomycetes</taxon>
        <taxon>Kickxellales</taxon>
        <taxon>Kickxellaceae</taxon>
        <taxon>Coemansia</taxon>
    </lineage>
</organism>
<name>A0A9W8HE53_9FUNG</name>
<proteinExistence type="predicted"/>
<evidence type="ECO:0008006" key="4">
    <source>
        <dbReference type="Google" id="ProtNLM"/>
    </source>
</evidence>
<dbReference type="OrthoDB" id="5529571at2759"/>
<keyword evidence="1" id="KW-1133">Transmembrane helix</keyword>
<sequence>MAGEAGPAALIDSGICEGDMEADGDSKTAKTMVSAPGVRSRWFAPLSGWGGAARFLATYVALPFVTGVMAGMGEIFANELMYRWGWRGARPVAVPGRNGQTFPAAKKE</sequence>
<evidence type="ECO:0000256" key="1">
    <source>
        <dbReference type="SAM" id="Phobius"/>
    </source>
</evidence>
<comment type="caution">
    <text evidence="2">The sequence shown here is derived from an EMBL/GenBank/DDBJ whole genome shotgun (WGS) entry which is preliminary data.</text>
</comment>
<protein>
    <recommendedName>
        <fullName evidence="4">TOM13-domain-containing protein</fullName>
    </recommendedName>
</protein>
<gene>
    <name evidence="2" type="ORF">H4R18_001996</name>
</gene>
<evidence type="ECO:0000313" key="3">
    <source>
        <dbReference type="Proteomes" id="UP001140217"/>
    </source>
</evidence>
<keyword evidence="1" id="KW-0812">Transmembrane</keyword>
<dbReference type="InterPro" id="IPR013262">
    <property type="entry name" value="OMP_MIM1/TOM13_mt"/>
</dbReference>
<reference evidence="2" key="1">
    <citation type="submission" date="2022-07" db="EMBL/GenBank/DDBJ databases">
        <title>Phylogenomic reconstructions and comparative analyses of Kickxellomycotina fungi.</title>
        <authorList>
            <person name="Reynolds N.K."/>
            <person name="Stajich J.E."/>
            <person name="Barry K."/>
            <person name="Grigoriev I.V."/>
            <person name="Crous P."/>
            <person name="Smith M.E."/>
        </authorList>
    </citation>
    <scope>NUCLEOTIDE SEQUENCE</scope>
    <source>
        <strain evidence="2">NBRC 105414</strain>
    </source>
</reference>
<dbReference type="EMBL" id="JANBUL010000059">
    <property type="protein sequence ID" value="KAJ2782917.1"/>
    <property type="molecule type" value="Genomic_DNA"/>
</dbReference>
<accession>A0A9W8HE53</accession>
<dbReference type="GO" id="GO:0005741">
    <property type="term" value="C:mitochondrial outer membrane"/>
    <property type="evidence" value="ECO:0007669"/>
    <property type="project" value="InterPro"/>
</dbReference>
<keyword evidence="3" id="KW-1185">Reference proteome</keyword>
<keyword evidence="1" id="KW-0472">Membrane</keyword>
<dbReference type="Proteomes" id="UP001140217">
    <property type="component" value="Unassembled WGS sequence"/>
</dbReference>
<feature type="transmembrane region" description="Helical" evidence="1">
    <location>
        <begin position="56"/>
        <end position="77"/>
    </location>
</feature>